<comment type="similarity">
    <text evidence="1">Belongs to the LysR transcriptional regulatory family.</text>
</comment>
<dbReference type="SUPFAM" id="SSF46785">
    <property type="entry name" value="Winged helix' DNA-binding domain"/>
    <property type="match status" value="1"/>
</dbReference>
<name>A3VB98_9RHOB</name>
<keyword evidence="4" id="KW-0804">Transcription</keyword>
<evidence type="ECO:0000313" key="6">
    <source>
        <dbReference type="EMBL" id="EAQ14231.1"/>
    </source>
</evidence>
<keyword evidence="7" id="KW-1185">Reference proteome</keyword>
<dbReference type="HOGENOM" id="CLU_039613_37_1_5"/>
<evidence type="ECO:0000256" key="4">
    <source>
        <dbReference type="ARBA" id="ARBA00023163"/>
    </source>
</evidence>
<dbReference type="Proteomes" id="UP000002931">
    <property type="component" value="Unassembled WGS sequence"/>
</dbReference>
<evidence type="ECO:0000313" key="7">
    <source>
        <dbReference type="Proteomes" id="UP000002931"/>
    </source>
</evidence>
<keyword evidence="3" id="KW-0238">DNA-binding</keyword>
<dbReference type="PANTHER" id="PTHR30537">
    <property type="entry name" value="HTH-TYPE TRANSCRIPTIONAL REGULATOR"/>
    <property type="match status" value="1"/>
</dbReference>
<dbReference type="Gene3D" id="3.40.190.10">
    <property type="entry name" value="Periplasmic binding protein-like II"/>
    <property type="match status" value="2"/>
</dbReference>
<dbReference type="eggNOG" id="COG0583">
    <property type="taxonomic scope" value="Bacteria"/>
</dbReference>
<dbReference type="AlphaFoldDB" id="A3VB98"/>
<dbReference type="InterPro" id="IPR000847">
    <property type="entry name" value="LysR_HTH_N"/>
</dbReference>
<dbReference type="Gene3D" id="1.10.10.10">
    <property type="entry name" value="Winged helix-like DNA-binding domain superfamily/Winged helix DNA-binding domain"/>
    <property type="match status" value="1"/>
</dbReference>
<dbReference type="EMBL" id="AAMT01000002">
    <property type="protein sequence ID" value="EAQ14231.1"/>
    <property type="molecule type" value="Genomic_DNA"/>
</dbReference>
<feature type="domain" description="HTH lysR-type" evidence="5">
    <location>
        <begin position="7"/>
        <end position="64"/>
    </location>
</feature>
<comment type="caution">
    <text evidence="6">The sequence shown here is derived from an EMBL/GenBank/DDBJ whole genome shotgun (WGS) entry which is preliminary data.</text>
</comment>
<dbReference type="CDD" id="cd08432">
    <property type="entry name" value="PBP2_GcdR_TrpI_HvrB_AmpR_like"/>
    <property type="match status" value="1"/>
</dbReference>
<dbReference type="InterPro" id="IPR036390">
    <property type="entry name" value="WH_DNA-bd_sf"/>
</dbReference>
<dbReference type="Pfam" id="PF03466">
    <property type="entry name" value="LysR_substrate"/>
    <property type="match status" value="1"/>
</dbReference>
<dbReference type="Pfam" id="PF00126">
    <property type="entry name" value="HTH_1"/>
    <property type="match status" value="1"/>
</dbReference>
<dbReference type="InterPro" id="IPR036388">
    <property type="entry name" value="WH-like_DNA-bd_sf"/>
</dbReference>
<dbReference type="GO" id="GO:0043565">
    <property type="term" value="F:sequence-specific DNA binding"/>
    <property type="evidence" value="ECO:0007669"/>
    <property type="project" value="TreeGrafter"/>
</dbReference>
<keyword evidence="2" id="KW-0805">Transcription regulation</keyword>
<reference evidence="6 7" key="1">
    <citation type="journal article" date="2010" name="J. Bacteriol.">
        <title>Genome sequences of Pelagibaca bermudensis HTCC2601T and Maritimibacter alkaliphilus HTCC2654T, the type strains of two marine Roseobacter genera.</title>
        <authorList>
            <person name="Thrash J.C."/>
            <person name="Cho J.C."/>
            <person name="Ferriera S."/>
            <person name="Johnson J."/>
            <person name="Vergin K.L."/>
            <person name="Giovannoni S.J."/>
        </authorList>
    </citation>
    <scope>NUCLEOTIDE SEQUENCE [LARGE SCALE GENOMIC DNA]</scope>
    <source>
        <strain evidence="6 7">HTCC2654</strain>
    </source>
</reference>
<dbReference type="STRING" id="314271.RB2654_16216"/>
<protein>
    <submittedName>
        <fullName evidence="6">Putative transcription regulator protein</fullName>
    </submittedName>
</protein>
<dbReference type="OrthoDB" id="9804958at2"/>
<evidence type="ECO:0000259" key="5">
    <source>
        <dbReference type="PROSITE" id="PS50931"/>
    </source>
</evidence>
<accession>A3VB98</accession>
<evidence type="ECO:0000256" key="1">
    <source>
        <dbReference type="ARBA" id="ARBA00009437"/>
    </source>
</evidence>
<organism evidence="6 7">
    <name type="scientific">Maritimibacter alkaliphilus HTCC2654</name>
    <dbReference type="NCBI Taxonomy" id="314271"/>
    <lineage>
        <taxon>Bacteria</taxon>
        <taxon>Pseudomonadati</taxon>
        <taxon>Pseudomonadota</taxon>
        <taxon>Alphaproteobacteria</taxon>
        <taxon>Rhodobacterales</taxon>
        <taxon>Roseobacteraceae</taxon>
        <taxon>Maritimibacter</taxon>
    </lineage>
</organism>
<proteinExistence type="inferred from homology"/>
<evidence type="ECO:0000256" key="2">
    <source>
        <dbReference type="ARBA" id="ARBA00023015"/>
    </source>
</evidence>
<dbReference type="GO" id="GO:0003700">
    <property type="term" value="F:DNA-binding transcription factor activity"/>
    <property type="evidence" value="ECO:0007669"/>
    <property type="project" value="InterPro"/>
</dbReference>
<sequence>MKELDRVHLSGLRAVEAVLRLGTLVQAAEELRVSVGAVSQRVAKAEDALGVTLFLRGRSGMLPTAQGRAMAGLLTTGFGQLAAAVGEATRDHGTTLVVSVAPIFAARWLIWRLPRFSARHPEIRVRIDSVEGLVDPNTSDVDLCLRVGTGPYPDLRAERLFSHRAMPVCAPEMAERLKSPADLAHVPIIRDTNSTLPWSVWLEPEGLDESILGPGPEFSDGSLCFDAAMGGAGVFLAWETLDLKAMADGRVVAPFPRLQETGRSYWLVSARDRSPGAAHRYFVRWMKEELAADGIELA</sequence>
<dbReference type="RefSeq" id="WP_008333502.1">
    <property type="nucleotide sequence ID" value="NZ_CH902578.1"/>
</dbReference>
<dbReference type="InterPro" id="IPR005119">
    <property type="entry name" value="LysR_subst-bd"/>
</dbReference>
<dbReference type="PANTHER" id="PTHR30537:SF74">
    <property type="entry name" value="HTH-TYPE TRANSCRIPTIONAL REGULATOR TRPI"/>
    <property type="match status" value="1"/>
</dbReference>
<dbReference type="PROSITE" id="PS50931">
    <property type="entry name" value="HTH_LYSR"/>
    <property type="match status" value="1"/>
</dbReference>
<dbReference type="SUPFAM" id="SSF53850">
    <property type="entry name" value="Periplasmic binding protein-like II"/>
    <property type="match status" value="1"/>
</dbReference>
<evidence type="ECO:0000256" key="3">
    <source>
        <dbReference type="ARBA" id="ARBA00023125"/>
    </source>
</evidence>
<gene>
    <name evidence="6" type="ORF">RB2654_16216</name>
</gene>
<dbReference type="GO" id="GO:0006351">
    <property type="term" value="P:DNA-templated transcription"/>
    <property type="evidence" value="ECO:0007669"/>
    <property type="project" value="TreeGrafter"/>
</dbReference>
<dbReference type="InterPro" id="IPR058163">
    <property type="entry name" value="LysR-type_TF_proteobact-type"/>
</dbReference>